<evidence type="ECO:0008006" key="5">
    <source>
        <dbReference type="Google" id="ProtNLM"/>
    </source>
</evidence>
<feature type="chain" id="PRO_5044808109" description="DNA primase" evidence="2">
    <location>
        <begin position="34"/>
        <end position="93"/>
    </location>
</feature>
<dbReference type="AlphaFoldDB" id="A0ABC8CJK7"/>
<evidence type="ECO:0000313" key="3">
    <source>
        <dbReference type="EMBL" id="ATZ08023.1"/>
    </source>
</evidence>
<feature type="compositionally biased region" description="Acidic residues" evidence="1">
    <location>
        <begin position="48"/>
        <end position="93"/>
    </location>
</feature>
<evidence type="ECO:0000256" key="2">
    <source>
        <dbReference type="SAM" id="SignalP"/>
    </source>
</evidence>
<organism evidence="3 4">
    <name type="scientific">Corynebacterium striatum</name>
    <dbReference type="NCBI Taxonomy" id="43770"/>
    <lineage>
        <taxon>Bacteria</taxon>
        <taxon>Bacillati</taxon>
        <taxon>Actinomycetota</taxon>
        <taxon>Actinomycetes</taxon>
        <taxon>Mycobacteriales</taxon>
        <taxon>Corynebacteriaceae</taxon>
        <taxon>Corynebacterium</taxon>
    </lineage>
</organism>
<proteinExistence type="predicted"/>
<reference evidence="3 4" key="1">
    <citation type="submission" date="2017-11" db="EMBL/GenBank/DDBJ databases">
        <title>Whole genome sequencing of cultured pathogen.</title>
        <authorList>
            <person name="Hoffmann M."/>
            <person name="Sanchez M."/>
            <person name="Timme R."/>
            <person name="Nudel K."/>
            <person name="Bry L."/>
        </authorList>
    </citation>
    <scope>NUCLEOTIDE SEQUENCE [LARGE SCALE GENOMIC DNA]</scope>
    <source>
        <strain evidence="3 4">216</strain>
    </source>
</reference>
<protein>
    <recommendedName>
        <fullName evidence="5">DNA primase</fullName>
    </recommendedName>
</protein>
<sequence>MRSTPTSKTATTTRRLCNGVLAAAVVALGTAGADDAPEPTPAATSPADLDDDRDDWGDLDDDRDDWDDRDDNDDDEHDEDDGDDDDDDDRFED</sequence>
<keyword evidence="2" id="KW-0732">Signal</keyword>
<dbReference type="RefSeq" id="WP_100618685.1">
    <property type="nucleotide sequence ID" value="NZ_CP024932.1"/>
</dbReference>
<feature type="signal peptide" evidence="2">
    <location>
        <begin position="1"/>
        <end position="33"/>
    </location>
</feature>
<name>A0ABC8CJK7_CORST</name>
<gene>
    <name evidence="3" type="ORF">A9D01_03880</name>
</gene>
<evidence type="ECO:0000313" key="4">
    <source>
        <dbReference type="Proteomes" id="UP000231994"/>
    </source>
</evidence>
<feature type="region of interest" description="Disordered" evidence="1">
    <location>
        <begin position="30"/>
        <end position="93"/>
    </location>
</feature>
<dbReference type="EMBL" id="CP024932">
    <property type="protein sequence ID" value="ATZ08023.1"/>
    <property type="molecule type" value="Genomic_DNA"/>
</dbReference>
<accession>A0ABC8CJK7</accession>
<evidence type="ECO:0000256" key="1">
    <source>
        <dbReference type="SAM" id="MobiDB-lite"/>
    </source>
</evidence>
<dbReference type="Proteomes" id="UP000231994">
    <property type="component" value="Chromosome"/>
</dbReference>